<keyword evidence="2" id="KW-1003">Cell membrane</keyword>
<evidence type="ECO:0000256" key="3">
    <source>
        <dbReference type="ARBA" id="ARBA00022676"/>
    </source>
</evidence>
<evidence type="ECO:0000256" key="5">
    <source>
        <dbReference type="ARBA" id="ARBA00022692"/>
    </source>
</evidence>
<dbReference type="GO" id="GO:0010041">
    <property type="term" value="P:response to iron(III) ion"/>
    <property type="evidence" value="ECO:0007669"/>
    <property type="project" value="TreeGrafter"/>
</dbReference>
<keyword evidence="7 8" id="KW-0472">Membrane</keyword>
<accession>A0AAE3A0X8</accession>
<evidence type="ECO:0000256" key="2">
    <source>
        <dbReference type="ARBA" id="ARBA00022475"/>
    </source>
</evidence>
<feature type="transmembrane region" description="Helical" evidence="8">
    <location>
        <begin position="329"/>
        <end position="350"/>
    </location>
</feature>
<feature type="transmembrane region" description="Helical" evidence="8">
    <location>
        <begin position="125"/>
        <end position="142"/>
    </location>
</feature>
<protein>
    <submittedName>
        <fullName evidence="10">Glycosyltransferase family 39 protein</fullName>
    </submittedName>
</protein>
<feature type="transmembrane region" description="Helical" evidence="8">
    <location>
        <begin position="12"/>
        <end position="30"/>
    </location>
</feature>
<dbReference type="Proteomes" id="UP001197795">
    <property type="component" value="Unassembled WGS sequence"/>
</dbReference>
<dbReference type="PANTHER" id="PTHR33908">
    <property type="entry name" value="MANNOSYLTRANSFERASE YKCB-RELATED"/>
    <property type="match status" value="1"/>
</dbReference>
<proteinExistence type="predicted"/>
<comment type="subcellular location">
    <subcellularLocation>
        <location evidence="1">Cell membrane</location>
        <topology evidence="1">Multi-pass membrane protein</topology>
    </subcellularLocation>
</comment>
<dbReference type="AlphaFoldDB" id="A0AAE3A0X8"/>
<dbReference type="Pfam" id="PF13231">
    <property type="entry name" value="PMT_2"/>
    <property type="match status" value="1"/>
</dbReference>
<dbReference type="EMBL" id="JAJEPV010000001">
    <property type="protein sequence ID" value="MCC2118000.1"/>
    <property type="molecule type" value="Genomic_DNA"/>
</dbReference>
<evidence type="ECO:0000256" key="8">
    <source>
        <dbReference type="SAM" id="Phobius"/>
    </source>
</evidence>
<feature type="transmembrane region" description="Helical" evidence="8">
    <location>
        <begin position="383"/>
        <end position="399"/>
    </location>
</feature>
<dbReference type="GO" id="GO:0005886">
    <property type="term" value="C:plasma membrane"/>
    <property type="evidence" value="ECO:0007669"/>
    <property type="project" value="UniProtKB-SubCell"/>
</dbReference>
<name>A0AAE3A0X8_9FIRM</name>
<gene>
    <name evidence="10" type="ORF">LKD75_00090</name>
</gene>
<evidence type="ECO:0000313" key="11">
    <source>
        <dbReference type="Proteomes" id="UP001197795"/>
    </source>
</evidence>
<evidence type="ECO:0000256" key="1">
    <source>
        <dbReference type="ARBA" id="ARBA00004651"/>
    </source>
</evidence>
<evidence type="ECO:0000313" key="10">
    <source>
        <dbReference type="EMBL" id="MCC2118000.1"/>
    </source>
</evidence>
<evidence type="ECO:0000256" key="6">
    <source>
        <dbReference type="ARBA" id="ARBA00022989"/>
    </source>
</evidence>
<feature type="transmembrane region" description="Helical" evidence="8">
    <location>
        <begin position="173"/>
        <end position="198"/>
    </location>
</feature>
<dbReference type="GO" id="GO:0016763">
    <property type="term" value="F:pentosyltransferase activity"/>
    <property type="evidence" value="ECO:0007669"/>
    <property type="project" value="TreeGrafter"/>
</dbReference>
<feature type="transmembrane region" description="Helical" evidence="8">
    <location>
        <begin position="97"/>
        <end position="118"/>
    </location>
</feature>
<keyword evidence="5 8" id="KW-0812">Transmembrane</keyword>
<sequence>MTLKKTIEQHKYTILFCLILVFGSILRLVQLGKVPGGYQMDEAYGAFNAYSLFHSGIDSTGHSYPVYFESWGGGQNALNSYLMLPFMVFTGGKITPLVVRLPQAIVAILSLVAVYFLMKEIVDEAAGLWAMLLLSVCPWHIMMSRWGLESNLAPGFLLFGLTFFVYGLKKPRLLILSALSYGLSLYCYATIWPIVPLLLLLEWGYGFLTKTLKIDKYFVIHVVIIGLLALPLLAFLLVNRGILPEFSIGPFSVYVMTDFRVNEIASSFRDILYNFKNLLYLLYRQDIGRPYDVIMPFGFFGITARVLIFLGVFLLVIRLILALQKRQTTLLWMIFFQLTGALLLGLLVTVGMTQINCIYIPLVLCGALCVSFLTDFLEKKVNFYGKIAVSILLAALLLGENVQFEKAYFTSYKELVSAYFQEGSEEAVQKAMEIAAESGREIEIEDAIKYPSVLLYGEIDAAEYLANRNLSDAPPKPESFLGKGIRFTMGIDWEHIDRNKIYIIYYTDAEKFDGFALLPCRDWYVAY</sequence>
<evidence type="ECO:0000256" key="4">
    <source>
        <dbReference type="ARBA" id="ARBA00022679"/>
    </source>
</evidence>
<keyword evidence="11" id="KW-1185">Reference proteome</keyword>
<dbReference type="RefSeq" id="WP_227731788.1">
    <property type="nucleotide sequence ID" value="NZ_JAJEPV010000001.1"/>
</dbReference>
<evidence type="ECO:0000256" key="7">
    <source>
        <dbReference type="ARBA" id="ARBA00023136"/>
    </source>
</evidence>
<keyword evidence="3" id="KW-0328">Glycosyltransferase</keyword>
<comment type="caution">
    <text evidence="10">The sequence shown here is derived from an EMBL/GenBank/DDBJ whole genome shotgun (WGS) entry which is preliminary data.</text>
</comment>
<reference evidence="10 11" key="1">
    <citation type="submission" date="2021-10" db="EMBL/GenBank/DDBJ databases">
        <title>Anaerobic single-cell dispensing facilitates the cultivation of human gut bacteria.</title>
        <authorList>
            <person name="Afrizal A."/>
        </authorList>
    </citation>
    <scope>NUCLEOTIDE SEQUENCE [LARGE SCALE GENOMIC DNA]</scope>
    <source>
        <strain evidence="10 11">CLA-AA-H273</strain>
    </source>
</reference>
<feature type="domain" description="Glycosyltransferase RgtA/B/C/D-like" evidence="9">
    <location>
        <begin position="95"/>
        <end position="228"/>
    </location>
</feature>
<dbReference type="InterPro" id="IPR050297">
    <property type="entry name" value="LipidA_mod_glycosyltrf_83"/>
</dbReference>
<feature type="transmembrane region" description="Helical" evidence="8">
    <location>
        <begin position="293"/>
        <end position="317"/>
    </location>
</feature>
<keyword evidence="4" id="KW-0808">Transferase</keyword>
<keyword evidence="6 8" id="KW-1133">Transmembrane helix</keyword>
<feature type="transmembrane region" description="Helical" evidence="8">
    <location>
        <begin position="148"/>
        <end position="166"/>
    </location>
</feature>
<feature type="transmembrane region" description="Helical" evidence="8">
    <location>
        <begin position="357"/>
        <end position="377"/>
    </location>
</feature>
<organism evidence="10 11">
    <name type="scientific">Waltera acetigignens</name>
    <dbReference type="NCBI Taxonomy" id="2981769"/>
    <lineage>
        <taxon>Bacteria</taxon>
        <taxon>Bacillati</taxon>
        <taxon>Bacillota</taxon>
        <taxon>Clostridia</taxon>
        <taxon>Lachnospirales</taxon>
        <taxon>Lachnospiraceae</taxon>
        <taxon>Waltera</taxon>
    </lineage>
</organism>
<evidence type="ECO:0000259" key="9">
    <source>
        <dbReference type="Pfam" id="PF13231"/>
    </source>
</evidence>
<dbReference type="PANTHER" id="PTHR33908:SF3">
    <property type="entry name" value="UNDECAPRENYL PHOSPHATE-ALPHA-4-AMINO-4-DEOXY-L-ARABINOSE ARABINOSYL TRANSFERASE"/>
    <property type="match status" value="1"/>
</dbReference>
<dbReference type="GO" id="GO:0009103">
    <property type="term" value="P:lipopolysaccharide biosynthetic process"/>
    <property type="evidence" value="ECO:0007669"/>
    <property type="project" value="UniProtKB-ARBA"/>
</dbReference>
<feature type="transmembrane region" description="Helical" evidence="8">
    <location>
        <begin position="218"/>
        <end position="238"/>
    </location>
</feature>
<dbReference type="InterPro" id="IPR038731">
    <property type="entry name" value="RgtA/B/C-like"/>
</dbReference>